<accession>A0A7G9ZD48</accession>
<dbReference type="AlphaFoldDB" id="A0A7G9ZD48"/>
<proteinExistence type="predicted"/>
<organism evidence="1">
    <name type="scientific">Candidatus Methanophaga sp. ANME-1 ERB7</name>
    <dbReference type="NCBI Taxonomy" id="2759913"/>
    <lineage>
        <taxon>Archaea</taxon>
        <taxon>Methanobacteriati</taxon>
        <taxon>Methanobacteriota</taxon>
        <taxon>Stenosarchaea group</taxon>
        <taxon>Methanomicrobia</taxon>
        <taxon>Candidatus Methanophagales</taxon>
        <taxon>Candidatus Methanophagaceae</taxon>
        <taxon>Candidatus Methanophaga</taxon>
    </lineage>
</organism>
<dbReference type="InterPro" id="IPR009241">
    <property type="entry name" value="HigB-like"/>
</dbReference>
<reference evidence="1" key="1">
    <citation type="submission" date="2020-06" db="EMBL/GenBank/DDBJ databases">
        <title>Unique genomic features of the anaerobic methanotrophic archaea.</title>
        <authorList>
            <person name="Chadwick G.L."/>
            <person name="Skennerton C.T."/>
            <person name="Laso-Perez R."/>
            <person name="Leu A.O."/>
            <person name="Speth D.R."/>
            <person name="Yu H."/>
            <person name="Morgan-Lang C."/>
            <person name="Hatzenpichler R."/>
            <person name="Goudeau D."/>
            <person name="Malmstrom R."/>
            <person name="Brazelton W.J."/>
            <person name="Woyke T."/>
            <person name="Hallam S.J."/>
            <person name="Tyson G.W."/>
            <person name="Wegener G."/>
            <person name="Boetius A."/>
            <person name="Orphan V."/>
        </authorList>
    </citation>
    <scope>NUCLEOTIDE SEQUENCE</scope>
</reference>
<dbReference type="Gene3D" id="3.30.2310.20">
    <property type="entry name" value="RelE-like"/>
    <property type="match status" value="1"/>
</dbReference>
<dbReference type="InterPro" id="IPR035093">
    <property type="entry name" value="RelE/ParE_toxin_dom_sf"/>
</dbReference>
<gene>
    <name evidence="1" type="ORF">MFNKIFOF_00003</name>
</gene>
<dbReference type="SUPFAM" id="SSF143011">
    <property type="entry name" value="RelE-like"/>
    <property type="match status" value="1"/>
</dbReference>
<dbReference type="EMBL" id="MT631716">
    <property type="protein sequence ID" value="QNO58182.1"/>
    <property type="molecule type" value="Genomic_DNA"/>
</dbReference>
<protein>
    <submittedName>
        <fullName evidence="1">Uncharacterized protein</fullName>
    </submittedName>
</protein>
<evidence type="ECO:0000313" key="1">
    <source>
        <dbReference type="EMBL" id="QNO58182.1"/>
    </source>
</evidence>
<dbReference type="Pfam" id="PF05973">
    <property type="entry name" value="Gp49"/>
    <property type="match status" value="1"/>
</dbReference>
<name>A0A7G9ZD48_9EURY</name>
<sequence>MKKKNPSQASASTIILEFMIFGHIRKFCKRSFLYRNYRKPNMSYEIDIPDKIQRIIDKKLDKHLKERLYKKLFKLEFAPHSYAKPLRHPLSGIWEIYFEKRWRVLFEIHESEKIIVIVGFKHKNEMS</sequence>